<name>A0AAN7VDL5_9COLE</name>
<dbReference type="PANTHER" id="PTHR48021">
    <property type="match status" value="1"/>
</dbReference>
<dbReference type="InterPro" id="IPR020846">
    <property type="entry name" value="MFS_dom"/>
</dbReference>
<accession>A0AAN7VDL5</accession>
<dbReference type="FunFam" id="1.20.1250.20:FF:000055">
    <property type="entry name" value="Facilitated trehalose transporter Tret1-2 homolog"/>
    <property type="match status" value="1"/>
</dbReference>
<dbReference type="PANTHER" id="PTHR48021:SF1">
    <property type="entry name" value="GH07001P-RELATED"/>
    <property type="match status" value="1"/>
</dbReference>
<feature type="transmembrane region" description="Helical" evidence="9">
    <location>
        <begin position="292"/>
        <end position="312"/>
    </location>
</feature>
<evidence type="ECO:0000256" key="6">
    <source>
        <dbReference type="ARBA" id="ARBA00023180"/>
    </source>
</evidence>
<feature type="transmembrane region" description="Helical" evidence="9">
    <location>
        <begin position="361"/>
        <end position="381"/>
    </location>
</feature>
<keyword evidence="5 9" id="KW-0472">Membrane</keyword>
<feature type="transmembrane region" description="Helical" evidence="9">
    <location>
        <begin position="319"/>
        <end position="341"/>
    </location>
</feature>
<evidence type="ECO:0000256" key="9">
    <source>
        <dbReference type="SAM" id="Phobius"/>
    </source>
</evidence>
<organism evidence="11 12">
    <name type="scientific">Pyrocoelia pectoralis</name>
    <dbReference type="NCBI Taxonomy" id="417401"/>
    <lineage>
        <taxon>Eukaryota</taxon>
        <taxon>Metazoa</taxon>
        <taxon>Ecdysozoa</taxon>
        <taxon>Arthropoda</taxon>
        <taxon>Hexapoda</taxon>
        <taxon>Insecta</taxon>
        <taxon>Pterygota</taxon>
        <taxon>Neoptera</taxon>
        <taxon>Endopterygota</taxon>
        <taxon>Coleoptera</taxon>
        <taxon>Polyphaga</taxon>
        <taxon>Elateriformia</taxon>
        <taxon>Elateroidea</taxon>
        <taxon>Lampyridae</taxon>
        <taxon>Lampyrinae</taxon>
        <taxon>Pyrocoelia</taxon>
    </lineage>
</organism>
<feature type="domain" description="Major facilitator superfamily (MFS) profile" evidence="10">
    <location>
        <begin position="1"/>
        <end position="448"/>
    </location>
</feature>
<keyword evidence="2" id="KW-1003">Cell membrane</keyword>
<sequence length="463" mass="51491">MLINFFRFVVKMFDNFTILAVPCLGSVCTGAVEGWTGNISEDMKKLTFNGIPITEENLGFIGSLSTLGCVFACIPSAYLSNWVGRKVAIMLLIIPLVLGWLLIIFAQELWMLALGRFLCGLTDGAFFALLPMYVSEIAEKDIRGCLTGYFDLFLTVGILSAFTVSNFLNMHQYTIVMGCFPLIFAFLFSFQPETPVFLVMKRREKEAYRSLRLLRKGSRDVANEMEGIKLIISQDYNKKYSLLKEIQEKSVRKAILICFPLMFLQQAGGINTVTYYTSSIFAATEVGLNEKVSTLIIGIVSVFSTFLTTLLVDKLGRRVLLIASNLGSSIAVGTLALFFTLQTKQLVEESIIDTLRFLPLISVSLFSLAFSLGNGTIPWLLISELFPPEIKSLAAGCGATINLITGFLLCRYYFNLTNAIGSAITFYIFSTMNLVTAIFVYYAVPETRGKSFAELQTQLKNDH</sequence>
<protein>
    <recommendedName>
        <fullName evidence="10">Major facilitator superfamily (MFS) profile domain-containing protein</fullName>
    </recommendedName>
</protein>
<evidence type="ECO:0000256" key="8">
    <source>
        <dbReference type="RuleBase" id="RU003346"/>
    </source>
</evidence>
<evidence type="ECO:0000259" key="10">
    <source>
        <dbReference type="PROSITE" id="PS50850"/>
    </source>
</evidence>
<dbReference type="InterPro" id="IPR003663">
    <property type="entry name" value="Sugar/inositol_transpt"/>
</dbReference>
<dbReference type="EMBL" id="JAVRBK010000006">
    <property type="protein sequence ID" value="KAK5641984.1"/>
    <property type="molecule type" value="Genomic_DNA"/>
</dbReference>
<evidence type="ECO:0000256" key="2">
    <source>
        <dbReference type="ARBA" id="ARBA00022475"/>
    </source>
</evidence>
<evidence type="ECO:0000256" key="3">
    <source>
        <dbReference type="ARBA" id="ARBA00022692"/>
    </source>
</evidence>
<dbReference type="Pfam" id="PF00083">
    <property type="entry name" value="Sugar_tr"/>
    <property type="match status" value="1"/>
</dbReference>
<feature type="transmembrane region" description="Helical" evidence="9">
    <location>
        <begin position="113"/>
        <end position="134"/>
    </location>
</feature>
<feature type="transmembrane region" description="Helical" evidence="9">
    <location>
        <begin position="420"/>
        <end position="444"/>
    </location>
</feature>
<feature type="transmembrane region" description="Helical" evidence="9">
    <location>
        <begin position="254"/>
        <end position="272"/>
    </location>
</feature>
<dbReference type="GO" id="GO:0005886">
    <property type="term" value="C:plasma membrane"/>
    <property type="evidence" value="ECO:0007669"/>
    <property type="project" value="UniProtKB-SubCell"/>
</dbReference>
<dbReference type="SUPFAM" id="SSF103473">
    <property type="entry name" value="MFS general substrate transporter"/>
    <property type="match status" value="1"/>
</dbReference>
<keyword evidence="4 9" id="KW-1133">Transmembrane helix</keyword>
<keyword evidence="12" id="KW-1185">Reference proteome</keyword>
<feature type="transmembrane region" description="Helical" evidence="9">
    <location>
        <begin position="393"/>
        <end position="414"/>
    </location>
</feature>
<comment type="caution">
    <text evidence="11">The sequence shown here is derived from an EMBL/GenBank/DDBJ whole genome shotgun (WGS) entry which is preliminary data.</text>
</comment>
<reference evidence="11 12" key="1">
    <citation type="journal article" date="2024" name="Insects">
        <title>An Improved Chromosome-Level Genome Assembly of the Firefly Pyrocoelia pectoralis.</title>
        <authorList>
            <person name="Fu X."/>
            <person name="Meyer-Rochow V.B."/>
            <person name="Ballantyne L."/>
            <person name="Zhu X."/>
        </authorList>
    </citation>
    <scope>NUCLEOTIDE SEQUENCE [LARGE SCALE GENOMIC DNA]</scope>
    <source>
        <strain evidence="11">XCY_ONT2</strain>
    </source>
</reference>
<dbReference type="Gene3D" id="1.20.1250.20">
    <property type="entry name" value="MFS general substrate transporter like domains"/>
    <property type="match status" value="1"/>
</dbReference>
<evidence type="ECO:0000256" key="1">
    <source>
        <dbReference type="ARBA" id="ARBA00004651"/>
    </source>
</evidence>
<dbReference type="PRINTS" id="PR00171">
    <property type="entry name" value="SUGRTRNSPORT"/>
</dbReference>
<dbReference type="InterPro" id="IPR005829">
    <property type="entry name" value="Sugar_transporter_CS"/>
</dbReference>
<dbReference type="AlphaFoldDB" id="A0AAN7VDL5"/>
<evidence type="ECO:0000256" key="5">
    <source>
        <dbReference type="ARBA" id="ARBA00023136"/>
    </source>
</evidence>
<keyword evidence="6" id="KW-0325">Glycoprotein</keyword>
<dbReference type="PROSITE" id="PS50850">
    <property type="entry name" value="MFS"/>
    <property type="match status" value="1"/>
</dbReference>
<comment type="similarity">
    <text evidence="7">Belongs to the major facilitator superfamily. Sugar transporter (TC 2.A.1.1) family. Trehalose transporter subfamily.</text>
</comment>
<gene>
    <name evidence="11" type="ORF">RI129_008151</name>
</gene>
<keyword evidence="3 9" id="KW-0812">Transmembrane</keyword>
<evidence type="ECO:0000256" key="4">
    <source>
        <dbReference type="ARBA" id="ARBA00022989"/>
    </source>
</evidence>
<keyword evidence="8" id="KW-0813">Transport</keyword>
<evidence type="ECO:0000256" key="7">
    <source>
        <dbReference type="ARBA" id="ARBA00024348"/>
    </source>
</evidence>
<dbReference type="InterPro" id="IPR005828">
    <property type="entry name" value="MFS_sugar_transport-like"/>
</dbReference>
<feature type="transmembrane region" description="Helical" evidence="9">
    <location>
        <begin position="87"/>
        <end position="107"/>
    </location>
</feature>
<dbReference type="InterPro" id="IPR050549">
    <property type="entry name" value="MFS_Trehalose_Transporter"/>
</dbReference>
<dbReference type="NCBIfam" id="TIGR00879">
    <property type="entry name" value="SP"/>
    <property type="match status" value="1"/>
</dbReference>
<feature type="transmembrane region" description="Helical" evidence="9">
    <location>
        <begin position="170"/>
        <end position="190"/>
    </location>
</feature>
<dbReference type="GO" id="GO:0022857">
    <property type="term" value="F:transmembrane transporter activity"/>
    <property type="evidence" value="ECO:0007669"/>
    <property type="project" value="InterPro"/>
</dbReference>
<comment type="subcellular location">
    <subcellularLocation>
        <location evidence="1">Cell membrane</location>
        <topology evidence="1">Multi-pass membrane protein</topology>
    </subcellularLocation>
</comment>
<feature type="transmembrane region" description="Helical" evidence="9">
    <location>
        <begin position="58"/>
        <end position="80"/>
    </location>
</feature>
<evidence type="ECO:0000313" key="11">
    <source>
        <dbReference type="EMBL" id="KAK5641984.1"/>
    </source>
</evidence>
<feature type="transmembrane region" description="Helical" evidence="9">
    <location>
        <begin position="146"/>
        <end position="164"/>
    </location>
</feature>
<evidence type="ECO:0000313" key="12">
    <source>
        <dbReference type="Proteomes" id="UP001329430"/>
    </source>
</evidence>
<dbReference type="PROSITE" id="PS00217">
    <property type="entry name" value="SUGAR_TRANSPORT_2"/>
    <property type="match status" value="1"/>
</dbReference>
<dbReference type="InterPro" id="IPR036259">
    <property type="entry name" value="MFS_trans_sf"/>
</dbReference>
<dbReference type="Proteomes" id="UP001329430">
    <property type="component" value="Chromosome 6"/>
</dbReference>
<proteinExistence type="inferred from homology"/>